<keyword evidence="10" id="KW-1015">Disulfide bond</keyword>
<dbReference type="PRINTS" id="PR01153">
    <property type="entry name" value="PAFRECEPTOR"/>
</dbReference>
<name>G1MPG1_AILME</name>
<keyword evidence="7 15" id="KW-1133">Transmembrane helix</keyword>
<sequence length="471" mass="53587">MCVCLWSCGLYGGVGSAIVTQNMWNMTNMQDGLVQPSSSQKQNHPPNQLRARSFWIHVQMSTWSLRPSHTPLLARVVLVIVPQGLQHCKELLVHEICMNLNARAGFYDQLPLSATAMGANDSSRVDSEFRYTLFPIAYGIIFVLGVTANSYVLWVFTCLYPSKKLNEIKIFMVNLTVADLLFLVTLPLWIIYYHNQGNWILPEFLCNLAGCFFFINTYCSVAFLAVITYNRFQAVTRPIKTAQATTRRRGFSVSLVIWVAIVAAASYFFILDSTNVVPSKAGSGNVTRCFEHYEQRSVPVLIIHVFLVFSFFLVFLIIFFCNLVIIRRLLSQPVQLQHNAEVKRRALWMVCTVLAVFIICFVPHHLVQLPWTLAELGFQNLHSHQAINDAHQVTLCLLSTNCVLDPIIYCFLTKKFRKHLTEKFYSMRSSRKCSRATSETGTEDFQAIWCVKKASFCPDLRLTSVISVRGC</sequence>
<dbReference type="SUPFAM" id="SSF81321">
    <property type="entry name" value="Family A G protein-coupled receptor-like"/>
    <property type="match status" value="1"/>
</dbReference>
<keyword evidence="5" id="KW-0145">Chemotaxis</keyword>
<dbReference type="InterPro" id="IPR002282">
    <property type="entry name" value="PAF_rcpt"/>
</dbReference>
<dbReference type="HOGENOM" id="CLU_009579_8_2_1"/>
<feature type="signal peptide" evidence="16">
    <location>
        <begin position="1"/>
        <end position="16"/>
    </location>
</feature>
<feature type="transmembrane region" description="Helical" evidence="15">
    <location>
        <begin position="346"/>
        <end position="366"/>
    </location>
</feature>
<evidence type="ECO:0000256" key="11">
    <source>
        <dbReference type="ARBA" id="ARBA00023170"/>
    </source>
</evidence>
<feature type="transmembrane region" description="Helical" evidence="15">
    <location>
        <begin position="301"/>
        <end position="325"/>
    </location>
</feature>
<evidence type="ECO:0000256" key="14">
    <source>
        <dbReference type="RuleBase" id="RU000688"/>
    </source>
</evidence>
<protein>
    <recommendedName>
        <fullName evidence="3">Platelet-activating factor receptor</fullName>
    </recommendedName>
</protein>
<evidence type="ECO:0000256" key="4">
    <source>
        <dbReference type="ARBA" id="ARBA00022475"/>
    </source>
</evidence>
<dbReference type="GO" id="GO:0004992">
    <property type="term" value="F:platelet activating factor receptor activity"/>
    <property type="evidence" value="ECO:0007669"/>
    <property type="project" value="InterPro"/>
</dbReference>
<evidence type="ECO:0000313" key="18">
    <source>
        <dbReference type="Ensembl" id="ENSAMEP00000021263.2"/>
    </source>
</evidence>
<comment type="subcellular location">
    <subcellularLocation>
        <location evidence="1">Cell membrane</location>
        <topology evidence="1">Multi-pass membrane protein</topology>
    </subcellularLocation>
</comment>
<keyword evidence="16" id="KW-0732">Signal</keyword>
<dbReference type="GO" id="GO:0006935">
    <property type="term" value="P:chemotaxis"/>
    <property type="evidence" value="ECO:0007669"/>
    <property type="project" value="UniProtKB-KW"/>
</dbReference>
<keyword evidence="6 14" id="KW-0812">Transmembrane</keyword>
<comment type="subunit">
    <text evidence="2">Interacts with ARRB1.</text>
</comment>
<feature type="transmembrane region" description="Helical" evidence="15">
    <location>
        <begin position="136"/>
        <end position="159"/>
    </location>
</feature>
<evidence type="ECO:0000256" key="8">
    <source>
        <dbReference type="ARBA" id="ARBA00023040"/>
    </source>
</evidence>
<keyword evidence="13 14" id="KW-0807">Transducer</keyword>
<dbReference type="Gene3D" id="1.20.1070.10">
    <property type="entry name" value="Rhodopsin 7-helix transmembrane proteins"/>
    <property type="match status" value="1"/>
</dbReference>
<evidence type="ECO:0000256" key="16">
    <source>
        <dbReference type="SAM" id="SignalP"/>
    </source>
</evidence>
<dbReference type="GO" id="GO:0045028">
    <property type="term" value="F:G protein-coupled purinergic nucleotide receptor activity"/>
    <property type="evidence" value="ECO:0007669"/>
    <property type="project" value="TreeGrafter"/>
</dbReference>
<dbReference type="GeneTree" id="ENSGT01110000267167"/>
<evidence type="ECO:0000256" key="15">
    <source>
        <dbReference type="SAM" id="Phobius"/>
    </source>
</evidence>
<dbReference type="PRINTS" id="PR00237">
    <property type="entry name" value="GPCRRHODOPSN"/>
</dbReference>
<dbReference type="CDD" id="cd15147">
    <property type="entry name" value="7tmA_PAFR"/>
    <property type="match status" value="1"/>
</dbReference>
<evidence type="ECO:0000256" key="10">
    <source>
        <dbReference type="ARBA" id="ARBA00023157"/>
    </source>
</evidence>
<evidence type="ECO:0000256" key="5">
    <source>
        <dbReference type="ARBA" id="ARBA00022500"/>
    </source>
</evidence>
<feature type="transmembrane region" description="Helical" evidence="15">
    <location>
        <begin position="250"/>
        <end position="270"/>
    </location>
</feature>
<evidence type="ECO:0000259" key="17">
    <source>
        <dbReference type="PROSITE" id="PS50262"/>
    </source>
</evidence>
<dbReference type="Pfam" id="PF00001">
    <property type="entry name" value="7tm_1"/>
    <property type="match status" value="1"/>
</dbReference>
<keyword evidence="9 15" id="KW-0472">Membrane</keyword>
<proteinExistence type="inferred from homology"/>
<keyword evidence="4" id="KW-1003">Cell membrane</keyword>
<feature type="chain" id="PRO_5030171687" description="Platelet-activating factor receptor" evidence="16">
    <location>
        <begin position="17"/>
        <end position="471"/>
    </location>
</feature>
<dbReference type="eggNOG" id="ENOG502QTQI">
    <property type="taxonomic scope" value="Eukaryota"/>
</dbReference>
<keyword evidence="12" id="KW-0325">Glycoprotein</keyword>
<evidence type="ECO:0000256" key="3">
    <source>
        <dbReference type="ARBA" id="ARBA00016224"/>
    </source>
</evidence>
<dbReference type="AlphaFoldDB" id="G1MPG1"/>
<feature type="transmembrane region" description="Helical" evidence="15">
    <location>
        <begin position="204"/>
        <end position="229"/>
    </location>
</feature>
<dbReference type="PANTHER" id="PTHR24233">
    <property type="entry name" value="P2Y PURINOCEPTOR-RELATED G-PROTEIN COUPLED RECEPTOR"/>
    <property type="match status" value="1"/>
</dbReference>
<evidence type="ECO:0000256" key="9">
    <source>
        <dbReference type="ARBA" id="ARBA00023136"/>
    </source>
</evidence>
<feature type="transmembrane region" description="Helical" evidence="15">
    <location>
        <begin position="171"/>
        <end position="192"/>
    </location>
</feature>
<evidence type="ECO:0000256" key="13">
    <source>
        <dbReference type="ARBA" id="ARBA00023224"/>
    </source>
</evidence>
<evidence type="ECO:0000256" key="1">
    <source>
        <dbReference type="ARBA" id="ARBA00004651"/>
    </source>
</evidence>
<evidence type="ECO:0000256" key="6">
    <source>
        <dbReference type="ARBA" id="ARBA00022692"/>
    </source>
</evidence>
<comment type="similarity">
    <text evidence="14">Belongs to the G-protein coupled receptor 1 family.</text>
</comment>
<reference evidence="18 19" key="1">
    <citation type="journal article" date="2010" name="Nature">
        <title>The sequence and de novo assembly of the giant panda genome.</title>
        <authorList>
            <person name="Li R."/>
            <person name="Fan W."/>
            <person name="Tian G."/>
            <person name="Zhu H."/>
            <person name="He L."/>
            <person name="Cai J."/>
            <person name="Huang Q."/>
            <person name="Cai Q."/>
            <person name="Li B."/>
            <person name="Bai Y."/>
            <person name="Zhang Z."/>
            <person name="Zhang Y."/>
            <person name="Wang W."/>
            <person name="Li J."/>
            <person name="Wei F."/>
            <person name="Li H."/>
            <person name="Jian M."/>
            <person name="Li J."/>
            <person name="Zhang Z."/>
            <person name="Nielsen R."/>
            <person name="Li D."/>
            <person name="Gu W."/>
            <person name="Yang Z."/>
            <person name="Xuan Z."/>
            <person name="Ryder O.A."/>
            <person name="Leung F.C."/>
            <person name="Zhou Y."/>
            <person name="Cao J."/>
            <person name="Sun X."/>
            <person name="Fu Y."/>
            <person name="Fang X."/>
            <person name="Guo X."/>
            <person name="Wang B."/>
            <person name="Hou R."/>
            <person name="Shen F."/>
            <person name="Mu B."/>
            <person name="Ni P."/>
            <person name="Lin R."/>
            <person name="Qian W."/>
            <person name="Wang G."/>
            <person name="Yu C."/>
            <person name="Nie W."/>
            <person name="Wang J."/>
            <person name="Wu Z."/>
            <person name="Liang H."/>
            <person name="Min J."/>
            <person name="Wu Q."/>
            <person name="Cheng S."/>
            <person name="Ruan J."/>
            <person name="Wang M."/>
            <person name="Shi Z."/>
            <person name="Wen M."/>
            <person name="Liu B."/>
            <person name="Ren X."/>
            <person name="Zheng H."/>
            <person name="Dong D."/>
            <person name="Cook K."/>
            <person name="Shan G."/>
            <person name="Zhang H."/>
            <person name="Kosiol C."/>
            <person name="Xie X."/>
            <person name="Lu Z."/>
            <person name="Zheng H."/>
            <person name="Li Y."/>
            <person name="Steiner C.C."/>
            <person name="Lam T.T."/>
            <person name="Lin S."/>
            <person name="Zhang Q."/>
            <person name="Li G."/>
            <person name="Tian J."/>
            <person name="Gong T."/>
            <person name="Liu H."/>
            <person name="Zhang D."/>
            <person name="Fang L."/>
            <person name="Ye C."/>
            <person name="Zhang J."/>
            <person name="Hu W."/>
            <person name="Xu A."/>
            <person name="Ren Y."/>
            <person name="Zhang G."/>
            <person name="Bruford M.W."/>
            <person name="Li Q."/>
            <person name="Ma L."/>
            <person name="Guo Y."/>
            <person name="An N."/>
            <person name="Hu Y."/>
            <person name="Zheng Y."/>
            <person name="Shi Y."/>
            <person name="Li Z."/>
            <person name="Liu Q."/>
            <person name="Chen Y."/>
            <person name="Zhao J."/>
            <person name="Qu N."/>
            <person name="Zhao S."/>
            <person name="Tian F."/>
            <person name="Wang X."/>
            <person name="Wang H."/>
            <person name="Xu L."/>
            <person name="Liu X."/>
            <person name="Vinar T."/>
            <person name="Wang Y."/>
            <person name="Lam T.W."/>
            <person name="Yiu S.M."/>
            <person name="Liu S."/>
            <person name="Zhang H."/>
            <person name="Li D."/>
            <person name="Huang Y."/>
            <person name="Wang X."/>
            <person name="Yang G."/>
            <person name="Jiang Z."/>
            <person name="Wang J."/>
            <person name="Qin N."/>
            <person name="Li L."/>
            <person name="Li J."/>
            <person name="Bolund L."/>
            <person name="Kristiansen K."/>
            <person name="Wong G.K."/>
            <person name="Olson M."/>
            <person name="Zhang X."/>
            <person name="Li S."/>
            <person name="Yang H."/>
            <person name="Wang J."/>
            <person name="Wang J."/>
        </authorList>
    </citation>
    <scope>NUCLEOTIDE SEQUENCE [LARGE SCALE GENOMIC DNA]</scope>
</reference>
<dbReference type="Ensembl" id="ENSAMET00000022032.2">
    <property type="protein sequence ID" value="ENSAMEP00000021263.2"/>
    <property type="gene ID" value="ENSAMEG00000020209.2"/>
</dbReference>
<keyword evidence="11 14" id="KW-0675">Receptor</keyword>
<accession>G1MPG1</accession>
<organism evidence="18 19">
    <name type="scientific">Ailuropoda melanoleuca</name>
    <name type="common">Giant panda</name>
    <dbReference type="NCBI Taxonomy" id="9646"/>
    <lineage>
        <taxon>Eukaryota</taxon>
        <taxon>Metazoa</taxon>
        <taxon>Chordata</taxon>
        <taxon>Craniata</taxon>
        <taxon>Vertebrata</taxon>
        <taxon>Euteleostomi</taxon>
        <taxon>Mammalia</taxon>
        <taxon>Eutheria</taxon>
        <taxon>Laurasiatheria</taxon>
        <taxon>Carnivora</taxon>
        <taxon>Caniformia</taxon>
        <taxon>Ursidae</taxon>
        <taxon>Ailuropoda</taxon>
    </lineage>
</organism>
<dbReference type="InterPro" id="IPR017452">
    <property type="entry name" value="GPCR_Rhodpsn_7TM"/>
</dbReference>
<reference evidence="18" key="3">
    <citation type="submission" date="2025-09" db="UniProtKB">
        <authorList>
            <consortium name="Ensembl"/>
        </authorList>
    </citation>
    <scope>IDENTIFICATION</scope>
</reference>
<evidence type="ECO:0000256" key="2">
    <source>
        <dbReference type="ARBA" id="ARBA00011145"/>
    </source>
</evidence>
<feature type="transmembrane region" description="Helical" evidence="15">
    <location>
        <begin position="390"/>
        <end position="412"/>
    </location>
</feature>
<evidence type="ECO:0000256" key="12">
    <source>
        <dbReference type="ARBA" id="ARBA00023180"/>
    </source>
</evidence>
<evidence type="ECO:0000313" key="19">
    <source>
        <dbReference type="Proteomes" id="UP000008912"/>
    </source>
</evidence>
<dbReference type="PROSITE" id="PS50262">
    <property type="entry name" value="G_PROTEIN_RECEP_F1_2"/>
    <property type="match status" value="1"/>
</dbReference>
<keyword evidence="8 14" id="KW-0297">G-protein coupled receptor</keyword>
<dbReference type="GO" id="GO:0005886">
    <property type="term" value="C:plasma membrane"/>
    <property type="evidence" value="ECO:0007669"/>
    <property type="project" value="UniProtKB-SubCell"/>
</dbReference>
<dbReference type="Proteomes" id="UP000008912">
    <property type="component" value="Unassembled WGS sequence"/>
</dbReference>
<dbReference type="STRING" id="9646.ENSAMEP00000021263"/>
<reference evidence="18" key="2">
    <citation type="submission" date="2025-08" db="UniProtKB">
        <authorList>
            <consortium name="Ensembl"/>
        </authorList>
    </citation>
    <scope>IDENTIFICATION</scope>
</reference>
<dbReference type="PANTHER" id="PTHR24233:SF6">
    <property type="entry name" value="PLATELET-ACTIVATING FACTOR RECEPTOR"/>
    <property type="match status" value="1"/>
</dbReference>
<dbReference type="FunFam" id="1.20.1070.10:FF:000204">
    <property type="entry name" value="platelet-activating factor receptor"/>
    <property type="match status" value="1"/>
</dbReference>
<gene>
    <name evidence="18" type="primary">PTAFR</name>
</gene>
<dbReference type="InterPro" id="IPR000276">
    <property type="entry name" value="GPCR_Rhodpsn"/>
</dbReference>
<evidence type="ECO:0000256" key="7">
    <source>
        <dbReference type="ARBA" id="ARBA00022989"/>
    </source>
</evidence>
<feature type="domain" description="G-protein coupled receptors family 1 profile" evidence="17">
    <location>
        <begin position="148"/>
        <end position="409"/>
    </location>
</feature>
<dbReference type="PROSITE" id="PS00237">
    <property type="entry name" value="G_PROTEIN_RECEP_F1_1"/>
    <property type="match status" value="1"/>
</dbReference>
<keyword evidence="19" id="KW-1185">Reference proteome</keyword>